<evidence type="ECO:0000256" key="6">
    <source>
        <dbReference type="ARBA" id="ARBA00029459"/>
    </source>
</evidence>
<organism evidence="10 11">
    <name type="scientific">Ignelater luminosus</name>
    <name type="common">Cucubano</name>
    <name type="synonym">Pyrophorus luminosus</name>
    <dbReference type="NCBI Taxonomy" id="2038154"/>
    <lineage>
        <taxon>Eukaryota</taxon>
        <taxon>Metazoa</taxon>
        <taxon>Ecdysozoa</taxon>
        <taxon>Arthropoda</taxon>
        <taxon>Hexapoda</taxon>
        <taxon>Insecta</taxon>
        <taxon>Pterygota</taxon>
        <taxon>Neoptera</taxon>
        <taxon>Endopterygota</taxon>
        <taxon>Coleoptera</taxon>
        <taxon>Polyphaga</taxon>
        <taxon>Elateriformia</taxon>
        <taxon>Elateroidea</taxon>
        <taxon>Elateridae</taxon>
        <taxon>Agrypninae</taxon>
        <taxon>Pyrophorini</taxon>
        <taxon>Ignelater</taxon>
    </lineage>
</organism>
<evidence type="ECO:0000256" key="2">
    <source>
        <dbReference type="ARBA" id="ARBA00022525"/>
    </source>
</evidence>
<feature type="chain" id="PRO_5035438448" description="Pacifastin domain-containing protein" evidence="8">
    <location>
        <begin position="22"/>
        <end position="145"/>
    </location>
</feature>
<feature type="region of interest" description="Disordered" evidence="7">
    <location>
        <begin position="126"/>
        <end position="145"/>
    </location>
</feature>
<dbReference type="GO" id="GO:0005576">
    <property type="term" value="C:extracellular region"/>
    <property type="evidence" value="ECO:0007669"/>
    <property type="project" value="UniProtKB-SubCell"/>
</dbReference>
<proteinExistence type="inferred from homology"/>
<dbReference type="InterPro" id="IPR008037">
    <property type="entry name" value="Pacifastin_dom"/>
</dbReference>
<keyword evidence="5" id="KW-1015">Disulfide bond</keyword>
<dbReference type="AlphaFoldDB" id="A0A8K0D4R6"/>
<evidence type="ECO:0000259" key="9">
    <source>
        <dbReference type="Pfam" id="PF05375"/>
    </source>
</evidence>
<keyword evidence="3" id="KW-0646">Protease inhibitor</keyword>
<evidence type="ECO:0000256" key="3">
    <source>
        <dbReference type="ARBA" id="ARBA00022690"/>
    </source>
</evidence>
<dbReference type="EMBL" id="VTPC01006842">
    <property type="protein sequence ID" value="KAF2894610.1"/>
    <property type="molecule type" value="Genomic_DNA"/>
</dbReference>
<name>A0A8K0D4R6_IGNLU</name>
<comment type="similarity">
    <text evidence="6">Belongs to the protease inhibitor I19 family.</text>
</comment>
<dbReference type="OrthoDB" id="10605039at2759"/>
<evidence type="ECO:0000256" key="8">
    <source>
        <dbReference type="SAM" id="SignalP"/>
    </source>
</evidence>
<protein>
    <recommendedName>
        <fullName evidence="9">Pacifastin domain-containing protein</fullName>
    </recommendedName>
</protein>
<keyword evidence="2" id="KW-0964">Secreted</keyword>
<dbReference type="InterPro" id="IPR036201">
    <property type="entry name" value="Pacifastin_dom_sf"/>
</dbReference>
<dbReference type="GO" id="GO:0004867">
    <property type="term" value="F:serine-type endopeptidase inhibitor activity"/>
    <property type="evidence" value="ECO:0007669"/>
    <property type="project" value="UniProtKB-KW"/>
</dbReference>
<evidence type="ECO:0000256" key="5">
    <source>
        <dbReference type="ARBA" id="ARBA00023157"/>
    </source>
</evidence>
<feature type="domain" description="Pacifastin" evidence="9">
    <location>
        <begin position="25"/>
        <end position="57"/>
    </location>
</feature>
<evidence type="ECO:0000256" key="7">
    <source>
        <dbReference type="SAM" id="MobiDB-lite"/>
    </source>
</evidence>
<keyword evidence="11" id="KW-1185">Reference proteome</keyword>
<evidence type="ECO:0000256" key="4">
    <source>
        <dbReference type="ARBA" id="ARBA00022900"/>
    </source>
</evidence>
<sequence>MKFVWFVFILILSVALEISHSRHFQCKKDDEYSIKCNKCWCIADGFPVCTKLVCRDIARKYSNDAKQNYFYIPNLRERSKSQFNIKHDNVINSFFQGLKNVTVFENVRAQKLEKFVTTSSTYKKHLQKVKTSHHPNASHRKLRRA</sequence>
<keyword evidence="8" id="KW-0732">Signal</keyword>
<evidence type="ECO:0000313" key="11">
    <source>
        <dbReference type="Proteomes" id="UP000801492"/>
    </source>
</evidence>
<dbReference type="Pfam" id="PF05375">
    <property type="entry name" value="Pacifastin_I"/>
    <property type="match status" value="1"/>
</dbReference>
<accession>A0A8K0D4R6</accession>
<keyword evidence="4" id="KW-0722">Serine protease inhibitor</keyword>
<evidence type="ECO:0000313" key="10">
    <source>
        <dbReference type="EMBL" id="KAF2894610.1"/>
    </source>
</evidence>
<dbReference type="Proteomes" id="UP000801492">
    <property type="component" value="Unassembled WGS sequence"/>
</dbReference>
<comment type="subcellular location">
    <subcellularLocation>
        <location evidence="1">Secreted</location>
    </subcellularLocation>
</comment>
<dbReference type="SUPFAM" id="SSF57283">
    <property type="entry name" value="PMP inhibitors"/>
    <property type="match status" value="1"/>
</dbReference>
<evidence type="ECO:0000256" key="1">
    <source>
        <dbReference type="ARBA" id="ARBA00004613"/>
    </source>
</evidence>
<gene>
    <name evidence="10" type="ORF">ILUMI_11576</name>
</gene>
<comment type="caution">
    <text evidence="10">The sequence shown here is derived from an EMBL/GenBank/DDBJ whole genome shotgun (WGS) entry which is preliminary data.</text>
</comment>
<feature type="signal peptide" evidence="8">
    <location>
        <begin position="1"/>
        <end position="21"/>
    </location>
</feature>
<reference evidence="10" key="1">
    <citation type="submission" date="2019-08" db="EMBL/GenBank/DDBJ databases">
        <title>The genome of the North American firefly Photinus pyralis.</title>
        <authorList>
            <consortium name="Photinus pyralis genome working group"/>
            <person name="Fallon T.R."/>
            <person name="Sander Lower S.E."/>
            <person name="Weng J.-K."/>
        </authorList>
    </citation>
    <scope>NUCLEOTIDE SEQUENCE</scope>
    <source>
        <strain evidence="10">TRF0915ILg1</strain>
        <tissue evidence="10">Whole body</tissue>
    </source>
</reference>